<dbReference type="GO" id="GO:0006388">
    <property type="term" value="P:tRNA splicing, via endonucleolytic cleavage and ligation"/>
    <property type="evidence" value="ECO:0007669"/>
    <property type="project" value="TreeGrafter"/>
</dbReference>
<dbReference type="Proteomes" id="UP001201980">
    <property type="component" value="Unassembled WGS sequence"/>
</dbReference>
<dbReference type="InterPro" id="IPR032324">
    <property type="entry name" value="Clp1_N"/>
</dbReference>
<comment type="subunit">
    <text evidence="9">Component of a pre-mRNA cleavage factor complex. Interacts directly with PCF11.</text>
</comment>
<name>A0AAD5WTQ4_9PEZI</name>
<comment type="subcellular location">
    <subcellularLocation>
        <location evidence="2 9">Nucleus</location>
    </subcellularLocation>
</comment>
<feature type="binding site" evidence="9">
    <location>
        <position position="70"/>
    </location>
    <ligand>
        <name>ATP</name>
        <dbReference type="ChEBI" id="CHEBI:30616"/>
    </ligand>
</feature>
<reference evidence="11" key="1">
    <citation type="submission" date="2022-07" db="EMBL/GenBank/DDBJ databases">
        <title>Draft genome sequence of Zalerion maritima ATCC 34329, a (micro)plastics degrading marine fungus.</title>
        <authorList>
            <person name="Paco A."/>
            <person name="Goncalves M.F.M."/>
            <person name="Rocha-Santos T.A.P."/>
            <person name="Alves A."/>
        </authorList>
    </citation>
    <scope>NUCLEOTIDE SEQUENCE</scope>
    <source>
        <strain evidence="11">ATCC 34329</strain>
    </source>
</reference>
<dbReference type="GO" id="GO:0031124">
    <property type="term" value="P:mRNA 3'-end processing"/>
    <property type="evidence" value="ECO:0007669"/>
    <property type="project" value="UniProtKB-UniRule"/>
</dbReference>
<dbReference type="Gene3D" id="2.60.120.1030">
    <property type="entry name" value="Clp1, DNA binding domain"/>
    <property type="match status" value="1"/>
</dbReference>
<dbReference type="InterPro" id="IPR038238">
    <property type="entry name" value="Clp1_C_sf"/>
</dbReference>
<evidence type="ECO:0000256" key="4">
    <source>
        <dbReference type="ARBA" id="ARBA00019824"/>
    </source>
</evidence>
<dbReference type="InterPro" id="IPR032319">
    <property type="entry name" value="CLP1_P"/>
</dbReference>
<dbReference type="InterPro" id="IPR027417">
    <property type="entry name" value="P-loop_NTPase"/>
</dbReference>
<comment type="function">
    <text evidence="9">Required for endonucleolytic cleavage during polyadenylation-dependent pre-mRNA 3'-end formation.</text>
</comment>
<dbReference type="InterPro" id="IPR003593">
    <property type="entry name" value="AAA+_ATPase"/>
</dbReference>
<proteinExistence type="inferred from homology"/>
<evidence type="ECO:0000313" key="12">
    <source>
        <dbReference type="Proteomes" id="UP001201980"/>
    </source>
</evidence>
<comment type="caution">
    <text evidence="9">Lacks conserved residue(s) required for the propagation of feature annotation.</text>
</comment>
<keyword evidence="12" id="KW-1185">Reference proteome</keyword>
<evidence type="ECO:0000256" key="6">
    <source>
        <dbReference type="ARBA" id="ARBA00022741"/>
    </source>
</evidence>
<accession>A0AAD5WTQ4</accession>
<evidence type="ECO:0000256" key="3">
    <source>
        <dbReference type="ARBA" id="ARBA00018706"/>
    </source>
</evidence>
<dbReference type="EMBL" id="JAKWBI020000045">
    <property type="protein sequence ID" value="KAJ2904756.1"/>
    <property type="molecule type" value="Genomic_DNA"/>
</dbReference>
<dbReference type="Pfam" id="PF16575">
    <property type="entry name" value="CLP1_P"/>
    <property type="match status" value="1"/>
</dbReference>
<dbReference type="InterPro" id="IPR028606">
    <property type="entry name" value="Clp1"/>
</dbReference>
<protein>
    <recommendedName>
        <fullName evidence="4">Polynucleotide 5'-hydroxyl-kinase GRC3</fullName>
    </recommendedName>
    <alternativeName>
        <fullName evidence="3">Polynucleotide 5'-hydroxyl-kinase grc3</fullName>
    </alternativeName>
</protein>
<evidence type="ECO:0000256" key="7">
    <source>
        <dbReference type="ARBA" id="ARBA00022840"/>
    </source>
</evidence>
<dbReference type="Gene3D" id="2.40.30.330">
    <property type="entry name" value="Pre-mRNA cleavage complex subunit Clp1, C-terminal domain"/>
    <property type="match status" value="1"/>
</dbReference>
<dbReference type="GO" id="GO:0005849">
    <property type="term" value="C:mRNA cleavage factor complex"/>
    <property type="evidence" value="ECO:0007669"/>
    <property type="project" value="UniProtKB-UniRule"/>
</dbReference>
<sequence>MSIPGLGSLPSAPTKALTETISIPPLGSYTILIPRYTPNALTITLTTGTAERDGVELARNTVYNFRGPIRTKIFSFTGCSVSVEEGGMDDDVGAATNVVFPSMEGPEKCVMSQYLNLHALLEQERARARRATVPGGVMGPRVLVAGPRGSGKSSLVKMLAAWSTKMGGQPILVNLDPREGVLTLPGTLSASAMATNMDVETRWGITPSSGPSAIPVKLPVVWYLGREYVGGAQEGEDGGGEGLWETLVGRLARTASARLVRDEGVRGSGVVVDTQGLILPSSSVQEQQEGDGEGDGEGGMTLNALAHAVEELSINIVVVLAGSETDSIVKRVQERFRFEKTSLGEQVRVVQVDRDPGAVVRDEAFMRCEREAGIKEYFFGDMNRTLSPFTQMVEFDGLVVWRNWEGVDEEGDSKFKQQNPPGGVAKYTRLTDPTPELSTWCLAVMCLPATSGPEEVQHASVKGFVYVADVDRERRRLKILTPVSGRLGDNPLLWGRWPEPFINLLG</sequence>
<comment type="function">
    <text evidence="1">Polynucleotide 5'-kinase involved in rRNA processing.</text>
</comment>
<dbReference type="Pfam" id="PF06807">
    <property type="entry name" value="Clp1"/>
    <property type="match status" value="1"/>
</dbReference>
<dbReference type="SUPFAM" id="SSF52540">
    <property type="entry name" value="P-loop containing nucleoside triphosphate hydrolases"/>
    <property type="match status" value="1"/>
</dbReference>
<keyword evidence="5 9" id="KW-0507">mRNA processing</keyword>
<dbReference type="Pfam" id="PF16573">
    <property type="entry name" value="CLP1_N"/>
    <property type="match status" value="1"/>
</dbReference>
<dbReference type="InterPro" id="IPR038239">
    <property type="entry name" value="Clp1_N_sf"/>
</dbReference>
<dbReference type="HAMAP" id="MF_03035">
    <property type="entry name" value="Clp1"/>
    <property type="match status" value="1"/>
</dbReference>
<dbReference type="InterPro" id="IPR010655">
    <property type="entry name" value="Clp1_C"/>
</dbReference>
<gene>
    <name evidence="9" type="primary">CLP1</name>
    <name evidence="11" type="ORF">MKZ38_007264</name>
</gene>
<feature type="binding site" evidence="9">
    <location>
        <begin position="149"/>
        <end position="154"/>
    </location>
    <ligand>
        <name>ATP</name>
        <dbReference type="ChEBI" id="CHEBI:30616"/>
    </ligand>
</feature>
<evidence type="ECO:0000256" key="1">
    <source>
        <dbReference type="ARBA" id="ARBA00003798"/>
    </source>
</evidence>
<evidence type="ECO:0000313" key="11">
    <source>
        <dbReference type="EMBL" id="KAJ2904756.1"/>
    </source>
</evidence>
<keyword evidence="7 9" id="KW-0067">ATP-binding</keyword>
<keyword evidence="8 9" id="KW-0539">Nucleus</keyword>
<keyword evidence="6 9" id="KW-0547">Nucleotide-binding</keyword>
<evidence type="ECO:0000256" key="9">
    <source>
        <dbReference type="HAMAP-Rule" id="MF_03035"/>
    </source>
</evidence>
<evidence type="ECO:0000256" key="2">
    <source>
        <dbReference type="ARBA" id="ARBA00004123"/>
    </source>
</evidence>
<dbReference type="PANTHER" id="PTHR12755:SF6">
    <property type="entry name" value="POLYRIBONUCLEOTIDE 5'-HYDROXYL-KINASE CLP1"/>
    <property type="match status" value="1"/>
</dbReference>
<dbReference type="InterPro" id="IPR045116">
    <property type="entry name" value="Clp1/Grc3"/>
</dbReference>
<dbReference type="AlphaFoldDB" id="A0AAD5WTQ4"/>
<dbReference type="GO" id="GO:0005524">
    <property type="term" value="F:ATP binding"/>
    <property type="evidence" value="ECO:0007669"/>
    <property type="project" value="UniProtKB-UniRule"/>
</dbReference>
<dbReference type="PANTHER" id="PTHR12755">
    <property type="entry name" value="CLEAVAGE/POLYADENYLATION FACTOR IA SUBUNIT CLP1P"/>
    <property type="match status" value="1"/>
</dbReference>
<evidence type="ECO:0000259" key="10">
    <source>
        <dbReference type="SMART" id="SM00382"/>
    </source>
</evidence>
<evidence type="ECO:0000256" key="8">
    <source>
        <dbReference type="ARBA" id="ARBA00023242"/>
    </source>
</evidence>
<comment type="caution">
    <text evidence="11">The sequence shown here is derived from an EMBL/GenBank/DDBJ whole genome shotgun (WGS) entry which is preliminary data.</text>
</comment>
<dbReference type="Gene3D" id="3.40.50.300">
    <property type="entry name" value="P-loop containing nucleotide triphosphate hydrolases"/>
    <property type="match status" value="1"/>
</dbReference>
<comment type="similarity">
    <text evidence="9">Belongs to the Clp1 family. Clp1 subfamily.</text>
</comment>
<organism evidence="11 12">
    <name type="scientific">Zalerion maritima</name>
    <dbReference type="NCBI Taxonomy" id="339359"/>
    <lineage>
        <taxon>Eukaryota</taxon>
        <taxon>Fungi</taxon>
        <taxon>Dikarya</taxon>
        <taxon>Ascomycota</taxon>
        <taxon>Pezizomycotina</taxon>
        <taxon>Sordariomycetes</taxon>
        <taxon>Lulworthiomycetidae</taxon>
        <taxon>Lulworthiales</taxon>
        <taxon>Lulworthiaceae</taxon>
        <taxon>Zalerion</taxon>
    </lineage>
</organism>
<dbReference type="GO" id="GO:0051731">
    <property type="term" value="F:polynucleotide 5'-hydroxyl-kinase activity"/>
    <property type="evidence" value="ECO:0007669"/>
    <property type="project" value="InterPro"/>
</dbReference>
<evidence type="ECO:0000256" key="5">
    <source>
        <dbReference type="ARBA" id="ARBA00022664"/>
    </source>
</evidence>
<feature type="domain" description="AAA+ ATPase" evidence="10">
    <location>
        <begin position="138"/>
        <end position="348"/>
    </location>
</feature>
<dbReference type="SMART" id="SM00382">
    <property type="entry name" value="AAA"/>
    <property type="match status" value="1"/>
</dbReference>